<protein>
    <submittedName>
        <fullName evidence="1">Uncharacterized protein</fullName>
    </submittedName>
</protein>
<dbReference type="AlphaFoldDB" id="A0A2L2TB19"/>
<dbReference type="Proteomes" id="UP000245910">
    <property type="component" value="Chromosome IIII"/>
</dbReference>
<evidence type="ECO:0000313" key="1">
    <source>
        <dbReference type="EMBL" id="CEI38712.1"/>
    </source>
</evidence>
<proteinExistence type="predicted"/>
<dbReference type="EMBL" id="LN649232">
    <property type="protein sequence ID" value="CEI38712.1"/>
    <property type="molecule type" value="Genomic_DNA"/>
</dbReference>
<accession>A0A2L2TB19</accession>
<evidence type="ECO:0000313" key="2">
    <source>
        <dbReference type="Proteomes" id="UP000245910"/>
    </source>
</evidence>
<sequence length="132" mass="14854">MGSRYFLVEAAHRISSSTRNLFRQPSRITVLTPLPPLPRAMQRSNPELHKFVSEANKRVVTNEEFMANNEKLIANHKKYNNEQKWIDILLWPGAILGTLASFLTSINKALLTSFSSPSSATTKMNAQPTIIT</sequence>
<name>A0A2L2TB19_9HYPO</name>
<organism evidence="1 2">
    <name type="scientific">Fusarium venenatum</name>
    <dbReference type="NCBI Taxonomy" id="56646"/>
    <lineage>
        <taxon>Eukaryota</taxon>
        <taxon>Fungi</taxon>
        <taxon>Dikarya</taxon>
        <taxon>Ascomycota</taxon>
        <taxon>Pezizomycotina</taxon>
        <taxon>Sordariomycetes</taxon>
        <taxon>Hypocreomycetidae</taxon>
        <taxon>Hypocreales</taxon>
        <taxon>Nectriaceae</taxon>
        <taxon>Fusarium</taxon>
    </lineage>
</organism>
<keyword evidence="2" id="KW-1185">Reference proteome</keyword>
<reference evidence="2" key="1">
    <citation type="submission" date="2014-10" db="EMBL/GenBank/DDBJ databases">
        <authorList>
            <person name="King R."/>
        </authorList>
    </citation>
    <scope>NUCLEOTIDE SEQUENCE [LARGE SCALE GENOMIC DNA]</scope>
    <source>
        <strain evidence="2">A3/5</strain>
    </source>
</reference>